<gene>
    <name evidence="2" type="ORF">OD750_000655</name>
</gene>
<evidence type="ECO:0000259" key="1">
    <source>
        <dbReference type="Pfam" id="PF01814"/>
    </source>
</evidence>
<proteinExistence type="predicted"/>
<accession>A0A9X3YFK9</accession>
<dbReference type="EMBL" id="JAOVZO020000001">
    <property type="protein sequence ID" value="MDC8011049.1"/>
    <property type="molecule type" value="Genomic_DNA"/>
</dbReference>
<dbReference type="PANTHER" id="PTHR35585:SF1">
    <property type="entry name" value="HHE DOMAIN PROTEIN (AFU_ORTHOLOGUE AFUA_4G00730)"/>
    <property type="match status" value="1"/>
</dbReference>
<dbReference type="AlphaFoldDB" id="A0A9X3YFK9"/>
<sequence length="169" mass="18535">MAANGSNAIDILKADHREVEHLFAQFDAADGDAHAQAELASRIGQALAIHAELEESLLYPRLLKTEKGEEEVDLVCEATVEHGTLHGLIADMNGRDPSDPMVKARVVVLKEYVKHHVREEEKELFPKVEKSDLDLDAIGAEMQELRRSLESQVDGGAGGTLIHVTEVSH</sequence>
<comment type="caution">
    <text evidence="2">The sequence shown here is derived from an EMBL/GenBank/DDBJ whole genome shotgun (WGS) entry which is preliminary data.</text>
</comment>
<protein>
    <submittedName>
        <fullName evidence="2">Hemerythrin domain-containing protein</fullName>
    </submittedName>
</protein>
<dbReference type="InterPro" id="IPR012312">
    <property type="entry name" value="Hemerythrin-like"/>
</dbReference>
<dbReference type="Gene3D" id="1.20.120.520">
    <property type="entry name" value="nmb1532 protein domain like"/>
    <property type="match status" value="1"/>
</dbReference>
<keyword evidence="3" id="KW-1185">Reference proteome</keyword>
<dbReference type="Proteomes" id="UP001139971">
    <property type="component" value="Unassembled WGS sequence"/>
</dbReference>
<dbReference type="RefSeq" id="WP_263544467.1">
    <property type="nucleotide sequence ID" value="NZ_JAOVZO020000001.1"/>
</dbReference>
<evidence type="ECO:0000313" key="3">
    <source>
        <dbReference type="Proteomes" id="UP001139971"/>
    </source>
</evidence>
<dbReference type="PANTHER" id="PTHR35585">
    <property type="entry name" value="HHE DOMAIN PROTEIN (AFU_ORTHOLOGUE AFUA_4G00730)"/>
    <property type="match status" value="1"/>
</dbReference>
<evidence type="ECO:0000313" key="2">
    <source>
        <dbReference type="EMBL" id="MDC8011049.1"/>
    </source>
</evidence>
<name>A0A9X3YFK9_9GAMM</name>
<organism evidence="2 3">
    <name type="scientific">Tahibacter soli</name>
    <dbReference type="NCBI Taxonomy" id="2983605"/>
    <lineage>
        <taxon>Bacteria</taxon>
        <taxon>Pseudomonadati</taxon>
        <taxon>Pseudomonadota</taxon>
        <taxon>Gammaproteobacteria</taxon>
        <taxon>Lysobacterales</taxon>
        <taxon>Rhodanobacteraceae</taxon>
        <taxon>Tahibacter</taxon>
    </lineage>
</organism>
<feature type="domain" description="Hemerythrin-like" evidence="1">
    <location>
        <begin position="8"/>
        <end position="128"/>
    </location>
</feature>
<dbReference type="Pfam" id="PF01814">
    <property type="entry name" value="Hemerythrin"/>
    <property type="match status" value="1"/>
</dbReference>
<reference evidence="2" key="1">
    <citation type="submission" date="2023-02" db="EMBL/GenBank/DDBJ databases">
        <title>Tahibacter soli sp. nov. isolated from soil.</title>
        <authorList>
            <person name="Baek J.H."/>
            <person name="Lee J.K."/>
            <person name="Choi D.G."/>
            <person name="Jeon C.O."/>
        </authorList>
    </citation>
    <scope>NUCLEOTIDE SEQUENCE</scope>
    <source>
        <strain evidence="2">BL</strain>
    </source>
</reference>